<dbReference type="AlphaFoldDB" id="A0A975T8H2"/>
<dbReference type="EMBL" id="CP021056">
    <property type="protein sequence ID" value="QXE24049.1"/>
    <property type="molecule type" value="Genomic_DNA"/>
</dbReference>
<protein>
    <submittedName>
        <fullName evidence="1">Uncharacterized protein</fullName>
    </submittedName>
</protein>
<dbReference type="KEGG" id="rsin:B6N60_02752"/>
<reference evidence="1" key="1">
    <citation type="submission" date="2017-04" db="EMBL/GenBank/DDBJ databases">
        <title>Genome deletions in a multicellular cyanobacterial endosymbiont for morphological adaptation in marine diatoms.</title>
        <authorList>
            <person name="Wang Y."/>
            <person name="Gao H."/>
            <person name="Li R."/>
            <person name="Xu X."/>
        </authorList>
    </citation>
    <scope>NUCLEOTIDE SEQUENCE</scope>
    <source>
        <strain evidence="1">FACHB 800</strain>
    </source>
</reference>
<sequence length="35" mass="4033">MKVKIQYSKAQRNTLRAFSEFSAMLTFPGRSLIVL</sequence>
<proteinExistence type="predicted"/>
<evidence type="ECO:0000313" key="1">
    <source>
        <dbReference type="EMBL" id="QXE24049.1"/>
    </source>
</evidence>
<organism evidence="1 2">
    <name type="scientific">Richelia sinica FACHB-800</name>
    <dbReference type="NCBI Taxonomy" id="1357546"/>
    <lineage>
        <taxon>Bacteria</taxon>
        <taxon>Bacillati</taxon>
        <taxon>Cyanobacteriota</taxon>
        <taxon>Cyanophyceae</taxon>
        <taxon>Nostocales</taxon>
        <taxon>Nostocaceae</taxon>
        <taxon>Richelia</taxon>
    </lineage>
</organism>
<gene>
    <name evidence="1" type="ORF">B6N60_02752</name>
</gene>
<keyword evidence="2" id="KW-1185">Reference proteome</keyword>
<evidence type="ECO:0000313" key="2">
    <source>
        <dbReference type="Proteomes" id="UP000683511"/>
    </source>
</evidence>
<accession>A0A975T8H2</accession>
<name>A0A975T8H2_9NOST</name>
<dbReference type="Proteomes" id="UP000683511">
    <property type="component" value="Chromosome"/>
</dbReference>